<name>A0A3S5A5M4_9PLAT</name>
<accession>A0A3S5A5M4</accession>
<evidence type="ECO:0000313" key="1">
    <source>
        <dbReference type="EMBL" id="VEL12545.1"/>
    </source>
</evidence>
<protein>
    <submittedName>
        <fullName evidence="1">Uncharacterized protein</fullName>
    </submittedName>
</protein>
<proteinExistence type="predicted"/>
<reference evidence="1" key="1">
    <citation type="submission" date="2018-11" db="EMBL/GenBank/DDBJ databases">
        <authorList>
            <consortium name="Pathogen Informatics"/>
        </authorList>
    </citation>
    <scope>NUCLEOTIDE SEQUENCE</scope>
</reference>
<dbReference type="AlphaFoldDB" id="A0A3S5A5M4"/>
<dbReference type="EMBL" id="CAAALY010015071">
    <property type="protein sequence ID" value="VEL12545.1"/>
    <property type="molecule type" value="Genomic_DNA"/>
</dbReference>
<keyword evidence="2" id="KW-1185">Reference proteome</keyword>
<comment type="caution">
    <text evidence="1">The sequence shown here is derived from an EMBL/GenBank/DDBJ whole genome shotgun (WGS) entry which is preliminary data.</text>
</comment>
<sequence length="75" mass="8146">MRTSDALWGKGGFSCCGGDDVGGHCWWPVEWGTGGYLDSQIDEVARKAWPSAVGEMRWAGRLEDTAGMIIELAQI</sequence>
<gene>
    <name evidence="1" type="ORF">PXEA_LOCUS5985</name>
</gene>
<dbReference type="Proteomes" id="UP000784294">
    <property type="component" value="Unassembled WGS sequence"/>
</dbReference>
<evidence type="ECO:0000313" key="2">
    <source>
        <dbReference type="Proteomes" id="UP000784294"/>
    </source>
</evidence>
<organism evidence="1 2">
    <name type="scientific">Protopolystoma xenopodis</name>
    <dbReference type="NCBI Taxonomy" id="117903"/>
    <lineage>
        <taxon>Eukaryota</taxon>
        <taxon>Metazoa</taxon>
        <taxon>Spiralia</taxon>
        <taxon>Lophotrochozoa</taxon>
        <taxon>Platyhelminthes</taxon>
        <taxon>Monogenea</taxon>
        <taxon>Polyopisthocotylea</taxon>
        <taxon>Polystomatidea</taxon>
        <taxon>Polystomatidae</taxon>
        <taxon>Protopolystoma</taxon>
    </lineage>
</organism>